<protein>
    <submittedName>
        <fullName evidence="2">Scr1 family TA system antitoxin-like transcriptional regulator</fullName>
    </submittedName>
</protein>
<evidence type="ECO:0000313" key="3">
    <source>
        <dbReference type="Proteomes" id="UP001596035"/>
    </source>
</evidence>
<feature type="domain" description="DUF5753" evidence="1">
    <location>
        <begin position="3"/>
        <end position="74"/>
    </location>
</feature>
<name>A0ABW0DTI7_9ACTN</name>
<organism evidence="2 3">
    <name type="scientific">Streptomyces atrovirens</name>
    <dbReference type="NCBI Taxonomy" id="285556"/>
    <lineage>
        <taxon>Bacteria</taxon>
        <taxon>Bacillati</taxon>
        <taxon>Actinomycetota</taxon>
        <taxon>Actinomycetes</taxon>
        <taxon>Kitasatosporales</taxon>
        <taxon>Streptomycetaceae</taxon>
        <taxon>Streptomyces</taxon>
    </lineage>
</organism>
<keyword evidence="3" id="KW-1185">Reference proteome</keyword>
<dbReference type="Pfam" id="PF19054">
    <property type="entry name" value="DUF5753"/>
    <property type="match status" value="1"/>
</dbReference>
<dbReference type="Proteomes" id="UP001596035">
    <property type="component" value="Unassembled WGS sequence"/>
</dbReference>
<dbReference type="InterPro" id="IPR043917">
    <property type="entry name" value="DUF5753"/>
</dbReference>
<dbReference type="EMBL" id="JBHSKN010000014">
    <property type="protein sequence ID" value="MFC5241347.1"/>
    <property type="molecule type" value="Genomic_DNA"/>
</dbReference>
<evidence type="ECO:0000259" key="1">
    <source>
        <dbReference type="Pfam" id="PF19054"/>
    </source>
</evidence>
<comment type="caution">
    <text evidence="2">The sequence shown here is derived from an EMBL/GenBank/DDBJ whole genome shotgun (WGS) entry which is preliminary data.</text>
</comment>
<reference evidence="3" key="1">
    <citation type="journal article" date="2019" name="Int. J. Syst. Evol. Microbiol.">
        <title>The Global Catalogue of Microorganisms (GCM) 10K type strain sequencing project: providing services to taxonomists for standard genome sequencing and annotation.</title>
        <authorList>
            <consortium name="The Broad Institute Genomics Platform"/>
            <consortium name="The Broad Institute Genome Sequencing Center for Infectious Disease"/>
            <person name="Wu L."/>
            <person name="Ma J."/>
        </authorList>
    </citation>
    <scope>NUCLEOTIDE SEQUENCE [LARGE SCALE GENOMIC DNA]</scope>
    <source>
        <strain evidence="3">CGMCC 4.7131</strain>
    </source>
</reference>
<sequence>MYVDQLRHLRQLAEFPGFTLRVLPLGRTAHAALDGPFVLLETPEHQRLAHTENQRGSRLIADPDEVAILTQKWRTRGNCRTVSWETNGQHRTSRALLNGVASTSSVHAARHHTPGANPYRVCGLSSAATRLTRHPRVKEVQRTRRGVVITPTPKTRAARQAMHD</sequence>
<evidence type="ECO:0000313" key="2">
    <source>
        <dbReference type="EMBL" id="MFC5241347.1"/>
    </source>
</evidence>
<accession>A0ABW0DTI7</accession>
<gene>
    <name evidence="2" type="ORF">ACFPWV_15705</name>
</gene>
<dbReference type="RefSeq" id="WP_344556404.1">
    <property type="nucleotide sequence ID" value="NZ_BAAATG010000006.1"/>
</dbReference>
<proteinExistence type="predicted"/>